<proteinExistence type="predicted"/>
<protein>
    <submittedName>
        <fullName evidence="1">Uncharacterized protein</fullName>
    </submittedName>
</protein>
<dbReference type="RefSeq" id="WP_367408352.1">
    <property type="nucleotide sequence ID" value="NZ_JARNBH010000042.1"/>
</dbReference>
<evidence type="ECO:0000313" key="1">
    <source>
        <dbReference type="EMBL" id="MEC0276811.1"/>
    </source>
</evidence>
<evidence type="ECO:0000313" key="2">
    <source>
        <dbReference type="Proteomes" id="UP001307168"/>
    </source>
</evidence>
<dbReference type="EMBL" id="JARNBH010000042">
    <property type="protein sequence ID" value="MEC0276811.1"/>
    <property type="molecule type" value="Genomic_DNA"/>
</dbReference>
<comment type="caution">
    <text evidence="1">The sequence shown here is derived from an EMBL/GenBank/DDBJ whole genome shotgun (WGS) entry which is preliminary data.</text>
</comment>
<organism evidence="1 2">
    <name type="scientific">Peribacillus castrilensis</name>
    <dbReference type="NCBI Taxonomy" id="2897690"/>
    <lineage>
        <taxon>Bacteria</taxon>
        <taxon>Bacillati</taxon>
        <taxon>Bacillota</taxon>
        <taxon>Bacilli</taxon>
        <taxon>Bacillales</taxon>
        <taxon>Bacillaceae</taxon>
        <taxon>Peribacillus</taxon>
    </lineage>
</organism>
<sequence length="143" mass="15735">MALQILQAGFEEGVRAKLGVSQGELPNEVINQRLVAELAESTIISRVPGWQSIVDTRELLLLEGSVISYICYLLAPSMSRRLNLSVTTLDVTWRKDKVDWQALADVYAGESDMALIEIESVEVAVGGDSKLVDYARNTRSPLV</sequence>
<keyword evidence="2" id="KW-1185">Reference proteome</keyword>
<reference evidence="1 2" key="1">
    <citation type="submission" date="2023-03" db="EMBL/GenBank/DDBJ databases">
        <title>Bacillus Genome Sequencing.</title>
        <authorList>
            <person name="Dunlap C."/>
        </authorList>
    </citation>
    <scope>NUCLEOTIDE SEQUENCE [LARGE SCALE GENOMIC DNA]</scope>
    <source>
        <strain evidence="1 2">B-41290</strain>
    </source>
</reference>
<gene>
    <name evidence="1" type="ORF">P4706_27870</name>
</gene>
<accession>A0AAW9NFX2</accession>
<name>A0AAW9NFX2_9BACI</name>
<dbReference type="AlphaFoldDB" id="A0AAW9NFX2"/>
<dbReference type="Proteomes" id="UP001307168">
    <property type="component" value="Unassembled WGS sequence"/>
</dbReference>